<sequence length="62" mass="7124">MGRYGEVLGIGPSRRELVPFLQQPGAWHERTREGTVIVVPVFTALKDAGFQFYFRMEPSRLE</sequence>
<keyword evidence="2" id="KW-1185">Reference proteome</keyword>
<name>A0A7Y4NRE0_9BACT</name>
<gene>
    <name evidence="1" type="ORF">HMI49_06485</name>
</gene>
<protein>
    <submittedName>
        <fullName evidence="1">Uncharacterized protein</fullName>
    </submittedName>
</protein>
<organism evidence="1 2">
    <name type="scientific">Corallococcus exercitus</name>
    <dbReference type="NCBI Taxonomy" id="2316736"/>
    <lineage>
        <taxon>Bacteria</taxon>
        <taxon>Pseudomonadati</taxon>
        <taxon>Myxococcota</taxon>
        <taxon>Myxococcia</taxon>
        <taxon>Myxococcales</taxon>
        <taxon>Cystobacterineae</taxon>
        <taxon>Myxococcaceae</taxon>
        <taxon>Corallococcus</taxon>
    </lineage>
</organism>
<accession>A0A7Y4NRE0</accession>
<dbReference type="RefSeq" id="WP_171433394.1">
    <property type="nucleotide sequence ID" value="NZ_JABFJV010000022.1"/>
</dbReference>
<proteinExistence type="predicted"/>
<comment type="caution">
    <text evidence="1">The sequence shown here is derived from an EMBL/GenBank/DDBJ whole genome shotgun (WGS) entry which is preliminary data.</text>
</comment>
<evidence type="ECO:0000313" key="2">
    <source>
        <dbReference type="Proteomes" id="UP000563426"/>
    </source>
</evidence>
<dbReference type="Proteomes" id="UP000563426">
    <property type="component" value="Unassembled WGS sequence"/>
</dbReference>
<dbReference type="AlphaFoldDB" id="A0A7Y4NRE0"/>
<evidence type="ECO:0000313" key="1">
    <source>
        <dbReference type="EMBL" id="NOK32842.1"/>
    </source>
</evidence>
<reference evidence="1 2" key="1">
    <citation type="submission" date="2020-05" db="EMBL/GenBank/DDBJ databases">
        <authorList>
            <person name="Whitworth D."/>
        </authorList>
    </citation>
    <scope>NUCLEOTIDE SEQUENCE [LARGE SCALE GENOMIC DNA]</scope>
    <source>
        <strain evidence="1 2">AB043B</strain>
    </source>
</reference>
<dbReference type="EMBL" id="JABFJV010000022">
    <property type="protein sequence ID" value="NOK32842.1"/>
    <property type="molecule type" value="Genomic_DNA"/>
</dbReference>